<dbReference type="AlphaFoldDB" id="A0A4D6LV81"/>
<keyword evidence="2" id="KW-1185">Reference proteome</keyword>
<evidence type="ECO:0000313" key="2">
    <source>
        <dbReference type="Proteomes" id="UP000501690"/>
    </source>
</evidence>
<sequence length="198" mass="22853">MTKKKTEHGAFSPTFSLRRECSLAQASSLRLGESSKREQWCCHVLSLSLAPLRFYASLDPPATSSAHMYHAHDHRQTQADRPHDRYHVTRVLRLPHTHTGNTRQPELNSRVPRVHPPSRAQLERCHSELNSRNATWLHKYHHKKLAVTSIPRSNVDLYRRLRQCDSVAATHPNEVEVHTPTLSKTTFMFTKQNPLHKP</sequence>
<evidence type="ECO:0000313" key="1">
    <source>
        <dbReference type="EMBL" id="QCD92842.1"/>
    </source>
</evidence>
<proteinExistence type="predicted"/>
<dbReference type="EMBL" id="CP039349">
    <property type="protein sequence ID" value="QCD92842.1"/>
    <property type="molecule type" value="Genomic_DNA"/>
</dbReference>
<name>A0A4D6LV81_VIGUN</name>
<organism evidence="1 2">
    <name type="scientific">Vigna unguiculata</name>
    <name type="common">Cowpea</name>
    <dbReference type="NCBI Taxonomy" id="3917"/>
    <lineage>
        <taxon>Eukaryota</taxon>
        <taxon>Viridiplantae</taxon>
        <taxon>Streptophyta</taxon>
        <taxon>Embryophyta</taxon>
        <taxon>Tracheophyta</taxon>
        <taxon>Spermatophyta</taxon>
        <taxon>Magnoliopsida</taxon>
        <taxon>eudicotyledons</taxon>
        <taxon>Gunneridae</taxon>
        <taxon>Pentapetalae</taxon>
        <taxon>rosids</taxon>
        <taxon>fabids</taxon>
        <taxon>Fabales</taxon>
        <taxon>Fabaceae</taxon>
        <taxon>Papilionoideae</taxon>
        <taxon>50 kb inversion clade</taxon>
        <taxon>NPAAA clade</taxon>
        <taxon>indigoferoid/millettioid clade</taxon>
        <taxon>Phaseoleae</taxon>
        <taxon>Vigna</taxon>
    </lineage>
</organism>
<dbReference type="Proteomes" id="UP000501690">
    <property type="component" value="Linkage Group LG5"/>
</dbReference>
<gene>
    <name evidence="1" type="ORF">DEO72_LG5g911</name>
</gene>
<protein>
    <submittedName>
        <fullName evidence="1">Uncharacterized protein</fullName>
    </submittedName>
</protein>
<reference evidence="1 2" key="1">
    <citation type="submission" date="2019-04" db="EMBL/GenBank/DDBJ databases">
        <title>An improved genome assembly and genetic linkage map for asparagus bean, Vigna unguiculata ssp. sesquipedialis.</title>
        <authorList>
            <person name="Xia Q."/>
            <person name="Zhang R."/>
            <person name="Dong Y."/>
        </authorList>
    </citation>
    <scope>NUCLEOTIDE SEQUENCE [LARGE SCALE GENOMIC DNA]</scope>
    <source>
        <tissue evidence="1">Leaf</tissue>
    </source>
</reference>
<accession>A0A4D6LV81</accession>